<dbReference type="InterPro" id="IPR036179">
    <property type="entry name" value="Ig-like_dom_sf"/>
</dbReference>
<feature type="domain" description="Immunoglobulin" evidence="7">
    <location>
        <begin position="208"/>
        <end position="295"/>
    </location>
</feature>
<accession>A0A8C0GWN3</accession>
<feature type="domain" description="Immunoglobulin" evidence="7">
    <location>
        <begin position="116"/>
        <end position="196"/>
    </location>
</feature>
<evidence type="ECO:0000313" key="8">
    <source>
        <dbReference type="Ensembl" id="ENSCABP00000015119.1"/>
    </source>
</evidence>
<dbReference type="FunFam" id="2.60.40.10:FF:000033">
    <property type="entry name" value="Killer cell immunoglobulin-like receptor"/>
    <property type="match status" value="1"/>
</dbReference>
<dbReference type="SUPFAM" id="SSF48726">
    <property type="entry name" value="Immunoglobulin"/>
    <property type="match status" value="3"/>
</dbReference>
<dbReference type="GO" id="GO:0002764">
    <property type="term" value="P:immune response-regulating signaling pathway"/>
    <property type="evidence" value="ECO:0007669"/>
    <property type="project" value="TreeGrafter"/>
</dbReference>
<feature type="region of interest" description="Disordered" evidence="6">
    <location>
        <begin position="297"/>
        <end position="390"/>
    </location>
</feature>
<name>A0A8C0GWN3_CHEAB</name>
<dbReference type="InterPro" id="IPR050412">
    <property type="entry name" value="Ig-like_Receptors_ImmuneReg"/>
</dbReference>
<keyword evidence="2" id="KW-0677">Repeat</keyword>
<dbReference type="Ensembl" id="ENSCABT00000016570.1">
    <property type="protein sequence ID" value="ENSCABP00000015119.1"/>
    <property type="gene ID" value="ENSCABG00000011298.1"/>
</dbReference>
<reference evidence="8" key="1">
    <citation type="submission" date="2025-08" db="UniProtKB">
        <authorList>
            <consortium name="Ensembl"/>
        </authorList>
    </citation>
    <scope>IDENTIFICATION</scope>
</reference>
<dbReference type="FunFam" id="2.60.40.10:FF:000049">
    <property type="entry name" value="Leukocyte immunoglobulin-like receptor subfamily B member 1"/>
    <property type="match status" value="2"/>
</dbReference>
<dbReference type="AlphaFoldDB" id="A0A8C0GWN3"/>
<dbReference type="Proteomes" id="UP000694404">
    <property type="component" value="Unplaced"/>
</dbReference>
<dbReference type="SMART" id="SM00409">
    <property type="entry name" value="IG"/>
    <property type="match status" value="3"/>
</dbReference>
<dbReference type="Gene3D" id="2.60.40.10">
    <property type="entry name" value="Immunoglobulins"/>
    <property type="match status" value="3"/>
</dbReference>
<keyword evidence="5" id="KW-0393">Immunoglobulin domain</keyword>
<dbReference type="InterPro" id="IPR003599">
    <property type="entry name" value="Ig_sub"/>
</dbReference>
<dbReference type="PANTHER" id="PTHR11738">
    <property type="entry name" value="MHC CLASS I NK CELL RECEPTOR"/>
    <property type="match status" value="1"/>
</dbReference>
<dbReference type="InterPro" id="IPR013783">
    <property type="entry name" value="Ig-like_fold"/>
</dbReference>
<dbReference type="Pfam" id="PF13895">
    <property type="entry name" value="Ig_2"/>
    <property type="match status" value="2"/>
</dbReference>
<organism evidence="8 9">
    <name type="scientific">Chelonoidis abingdonii</name>
    <name type="common">Abingdon island giant tortoise</name>
    <name type="synonym">Testudo abingdonii</name>
    <dbReference type="NCBI Taxonomy" id="106734"/>
    <lineage>
        <taxon>Eukaryota</taxon>
        <taxon>Metazoa</taxon>
        <taxon>Chordata</taxon>
        <taxon>Craniata</taxon>
        <taxon>Vertebrata</taxon>
        <taxon>Euteleostomi</taxon>
        <taxon>Archelosauria</taxon>
        <taxon>Testudinata</taxon>
        <taxon>Testudines</taxon>
        <taxon>Cryptodira</taxon>
        <taxon>Durocryptodira</taxon>
        <taxon>Testudinoidea</taxon>
        <taxon>Testudinidae</taxon>
        <taxon>Chelonoidis</taxon>
    </lineage>
</organism>
<evidence type="ECO:0000256" key="4">
    <source>
        <dbReference type="ARBA" id="ARBA00023180"/>
    </source>
</evidence>
<reference evidence="8" key="2">
    <citation type="submission" date="2025-09" db="UniProtKB">
        <authorList>
            <consortium name="Ensembl"/>
        </authorList>
    </citation>
    <scope>IDENTIFICATION</scope>
</reference>
<dbReference type="GeneTree" id="ENSGT01150000286974"/>
<evidence type="ECO:0000256" key="5">
    <source>
        <dbReference type="ARBA" id="ARBA00023319"/>
    </source>
</evidence>
<evidence type="ECO:0000256" key="1">
    <source>
        <dbReference type="ARBA" id="ARBA00022729"/>
    </source>
</evidence>
<keyword evidence="3" id="KW-1015">Disulfide bond</keyword>
<keyword evidence="4" id="KW-0325">Glycoprotein</keyword>
<proteinExistence type="predicted"/>
<keyword evidence="9" id="KW-1185">Reference proteome</keyword>
<evidence type="ECO:0000256" key="2">
    <source>
        <dbReference type="ARBA" id="ARBA00022737"/>
    </source>
</evidence>
<protein>
    <recommendedName>
        <fullName evidence="7">Immunoglobulin domain-containing protein</fullName>
    </recommendedName>
</protein>
<keyword evidence="1" id="KW-0732">Signal</keyword>
<dbReference type="PANTHER" id="PTHR11738:SF186">
    <property type="entry name" value="OSTEOCLAST-ASSOCIATED IMMUNOGLOBULIN-LIKE RECEPTOR"/>
    <property type="match status" value="1"/>
</dbReference>
<evidence type="ECO:0000256" key="6">
    <source>
        <dbReference type="SAM" id="MobiDB-lite"/>
    </source>
</evidence>
<evidence type="ECO:0000313" key="9">
    <source>
        <dbReference type="Proteomes" id="UP000694404"/>
    </source>
</evidence>
<feature type="domain" description="Immunoglobulin" evidence="7">
    <location>
        <begin position="13"/>
        <end position="88"/>
    </location>
</feature>
<sequence>MEGSYPKPSISVSPGGVIPVGGNVTIRCWNQHQNMRFHLYKAGDGDYLTYTDPAGFEAEFPITSTRWEHGGNYTCRYTYRLGGTVYSEPSDPGLSHTPSPSHCKAQLPQTLHLPQPQRGRGRPGGATTVQCQGQRRGLEFALYKVGARNAAVRGRDSAGVKFPIPKVSRAEGGSYTCYYPPDTWSEPSNPMELMVGNPSFPRPSISLIPTGVTAPGADVTIRCQGPRWNVRFFLHKAGDLNPQRHMDPPGPGAGAEFRIPTVGRQYGGSYSCSYRPQSEPFVSSQPSDTVELVVAGEGPSSVSPLPPGSAQSPRTGLDREGGQCHWGVPQLGGAGAPGVSWLREERSLPPGNALPAAPPTGDAQRSQGPGAAKPVPAPAPPQEPDPDGLTYAELNHQALQAKQRGLAPAPDPVQPSVYAAINVSQGIPQ</sequence>
<evidence type="ECO:0000256" key="3">
    <source>
        <dbReference type="ARBA" id="ARBA00023157"/>
    </source>
</evidence>
<evidence type="ECO:0000259" key="7">
    <source>
        <dbReference type="SMART" id="SM00409"/>
    </source>
</evidence>